<proteinExistence type="predicted"/>
<evidence type="ECO:0000313" key="4">
    <source>
        <dbReference type="Proteomes" id="UP000662747"/>
    </source>
</evidence>
<dbReference type="InterPro" id="IPR018060">
    <property type="entry name" value="HTH_AraC"/>
</dbReference>
<dbReference type="PROSITE" id="PS01124">
    <property type="entry name" value="HTH_ARAC_FAMILY_2"/>
    <property type="match status" value="1"/>
</dbReference>
<gene>
    <name evidence="3" type="ORF">JY651_48145</name>
</gene>
<reference evidence="3 4" key="1">
    <citation type="submission" date="2021-02" db="EMBL/GenBank/DDBJ databases">
        <title>De Novo genome assembly of isolated myxobacteria.</title>
        <authorList>
            <person name="Stevens D.C."/>
        </authorList>
    </citation>
    <scope>NUCLEOTIDE SEQUENCE [LARGE SCALE GENOMIC DNA]</scope>
    <source>
        <strain evidence="4">SCPEA02</strain>
    </source>
</reference>
<feature type="domain" description="HTH araC/xylS-type" evidence="2">
    <location>
        <begin position="1"/>
        <end position="49"/>
    </location>
</feature>
<keyword evidence="1" id="KW-0812">Transmembrane</keyword>
<organism evidence="3 4">
    <name type="scientific">Pyxidicoccus parkwayensis</name>
    <dbReference type="NCBI Taxonomy" id="2813578"/>
    <lineage>
        <taxon>Bacteria</taxon>
        <taxon>Pseudomonadati</taxon>
        <taxon>Myxococcota</taxon>
        <taxon>Myxococcia</taxon>
        <taxon>Myxococcales</taxon>
        <taxon>Cystobacterineae</taxon>
        <taxon>Myxococcaceae</taxon>
        <taxon>Pyxidicoccus</taxon>
    </lineage>
</organism>
<evidence type="ECO:0000259" key="2">
    <source>
        <dbReference type="PROSITE" id="PS01124"/>
    </source>
</evidence>
<feature type="transmembrane region" description="Helical" evidence="1">
    <location>
        <begin position="6"/>
        <end position="26"/>
    </location>
</feature>
<dbReference type="RefSeq" id="WP_206724363.1">
    <property type="nucleotide sequence ID" value="NZ_CP071090.1"/>
</dbReference>
<protein>
    <recommendedName>
        <fullName evidence="2">HTH araC/xylS-type domain-containing protein</fullName>
    </recommendedName>
</protein>
<evidence type="ECO:0000256" key="1">
    <source>
        <dbReference type="SAM" id="Phobius"/>
    </source>
</evidence>
<dbReference type="Proteomes" id="UP000662747">
    <property type="component" value="Chromosome"/>
</dbReference>
<evidence type="ECO:0000313" key="3">
    <source>
        <dbReference type="EMBL" id="QSQ22787.1"/>
    </source>
</evidence>
<name>A0ABX7NV33_9BACT</name>
<sequence length="88" mass="9471">MIARQTLLAVTPGTTVAVVVASLGFVSGGRFSVEYKKLFEESPSRPRGADDEALPQSALSPNVPFISFIKHLSALARVRPTPKVMGFR</sequence>
<dbReference type="EMBL" id="CP071090">
    <property type="protein sequence ID" value="QSQ22787.1"/>
    <property type="molecule type" value="Genomic_DNA"/>
</dbReference>
<keyword evidence="4" id="KW-1185">Reference proteome</keyword>
<keyword evidence="1" id="KW-0472">Membrane</keyword>
<keyword evidence="1" id="KW-1133">Transmembrane helix</keyword>
<accession>A0ABX7NV33</accession>